<proteinExistence type="predicted"/>
<feature type="transmembrane region" description="Helical" evidence="1">
    <location>
        <begin position="103"/>
        <end position="124"/>
    </location>
</feature>
<sequence>MKLFIQGAILGLILVLPGMSGGTVLLIFGLYEDLVKDLLKLKLKPYIPLILGLILGIYIGGYTFTVFFENHRDLTVLFLLGCLLASTRAVLNNVPKLNKKYLIFLLLGALLGASTAGEPLGVAVEVEAANWMLLMLGGALSSAAMIIPGVPGSSVLILLGIYDTILFSIKELEIVNLLFYGLGSLAGIVLLLKLLEQLFQKFKPQLSYFFAGLIIGSARILLPSTLSFESLLLFVIGFASVWFWSKKDDKKILDRQGS</sequence>
<keyword evidence="1" id="KW-1133">Transmembrane helix</keyword>
<feature type="transmembrane region" description="Helical" evidence="1">
    <location>
        <begin position="74"/>
        <end position="91"/>
    </location>
</feature>
<dbReference type="PANTHER" id="PTHR37308:SF1">
    <property type="entry name" value="POLYPRENYL-PHOSPHATE TRANSPORTER"/>
    <property type="match status" value="1"/>
</dbReference>
<dbReference type="KEGG" id="acae:HYG86_10370"/>
<dbReference type="AlphaFoldDB" id="A0A7G9W8X5"/>
<dbReference type="InterPro" id="IPR007163">
    <property type="entry name" value="VCA0040-like"/>
</dbReference>
<keyword evidence="1" id="KW-0472">Membrane</keyword>
<keyword evidence="1" id="KW-0812">Transmembrane</keyword>
<evidence type="ECO:0000313" key="2">
    <source>
        <dbReference type="EMBL" id="QNO15137.1"/>
    </source>
</evidence>
<keyword evidence="3" id="KW-1185">Reference proteome</keyword>
<feature type="transmembrane region" description="Helical" evidence="1">
    <location>
        <begin position="206"/>
        <end position="222"/>
    </location>
</feature>
<feature type="transmembrane region" description="Helical" evidence="1">
    <location>
        <begin position="228"/>
        <end position="245"/>
    </location>
</feature>
<feature type="transmembrane region" description="Helical" evidence="1">
    <location>
        <begin position="7"/>
        <end position="31"/>
    </location>
</feature>
<dbReference type="Proteomes" id="UP000516160">
    <property type="component" value="Chromosome"/>
</dbReference>
<feature type="transmembrane region" description="Helical" evidence="1">
    <location>
        <begin position="46"/>
        <end position="67"/>
    </location>
</feature>
<protein>
    <submittedName>
        <fullName evidence="2">DUF368 domain-containing protein</fullName>
    </submittedName>
</protein>
<dbReference type="PANTHER" id="PTHR37308">
    <property type="entry name" value="INTEGRAL MEMBRANE PROTEIN"/>
    <property type="match status" value="1"/>
</dbReference>
<evidence type="ECO:0000256" key="1">
    <source>
        <dbReference type="SAM" id="Phobius"/>
    </source>
</evidence>
<dbReference type="Pfam" id="PF04018">
    <property type="entry name" value="VCA0040-like"/>
    <property type="match status" value="1"/>
</dbReference>
<feature type="transmembrane region" description="Helical" evidence="1">
    <location>
        <begin position="174"/>
        <end position="194"/>
    </location>
</feature>
<gene>
    <name evidence="2" type="ORF">HYG86_10370</name>
</gene>
<dbReference type="RefSeq" id="WP_213165502.1">
    <property type="nucleotide sequence ID" value="NZ_CP058559.1"/>
</dbReference>
<feature type="transmembrane region" description="Helical" evidence="1">
    <location>
        <begin position="131"/>
        <end position="162"/>
    </location>
</feature>
<dbReference type="EMBL" id="CP058559">
    <property type="protein sequence ID" value="QNO15137.1"/>
    <property type="molecule type" value="Genomic_DNA"/>
</dbReference>
<evidence type="ECO:0000313" key="3">
    <source>
        <dbReference type="Proteomes" id="UP000516160"/>
    </source>
</evidence>
<name>A0A7G9W8X5_ALKCA</name>
<accession>A0A7G9W8X5</accession>
<reference evidence="2 3" key="1">
    <citation type="submission" date="2020-07" db="EMBL/GenBank/DDBJ databases">
        <title>Alkalicella. sp. LB2 genome.</title>
        <authorList>
            <person name="Postec A."/>
            <person name="Quemeneur M."/>
        </authorList>
    </citation>
    <scope>NUCLEOTIDE SEQUENCE [LARGE SCALE GENOMIC DNA]</scope>
    <source>
        <strain evidence="2 3">LB2</strain>
    </source>
</reference>
<organism evidence="2 3">
    <name type="scientific">Alkalicella caledoniensis</name>
    <dbReference type="NCBI Taxonomy" id="2731377"/>
    <lineage>
        <taxon>Bacteria</taxon>
        <taxon>Bacillati</taxon>
        <taxon>Bacillota</taxon>
        <taxon>Clostridia</taxon>
        <taxon>Eubacteriales</taxon>
        <taxon>Proteinivoracaceae</taxon>
        <taxon>Alkalicella</taxon>
    </lineage>
</organism>